<feature type="compositionally biased region" description="Basic and acidic residues" evidence="1">
    <location>
        <begin position="811"/>
        <end position="826"/>
    </location>
</feature>
<feature type="compositionally biased region" description="Basic and acidic residues" evidence="1">
    <location>
        <begin position="481"/>
        <end position="497"/>
    </location>
</feature>
<evidence type="ECO:0000259" key="2">
    <source>
        <dbReference type="Pfam" id="PF25339"/>
    </source>
</evidence>
<feature type="compositionally biased region" description="Basic and acidic residues" evidence="1">
    <location>
        <begin position="51"/>
        <end position="62"/>
    </location>
</feature>
<proteinExistence type="predicted"/>
<feature type="region of interest" description="Disordered" evidence="1">
    <location>
        <begin position="686"/>
        <end position="710"/>
    </location>
</feature>
<feature type="compositionally biased region" description="Polar residues" evidence="1">
    <location>
        <begin position="10"/>
        <end position="20"/>
    </location>
</feature>
<feature type="compositionally biased region" description="Basic and acidic residues" evidence="1">
    <location>
        <begin position="1160"/>
        <end position="1171"/>
    </location>
</feature>
<feature type="compositionally biased region" description="Pro residues" evidence="1">
    <location>
        <begin position="286"/>
        <end position="298"/>
    </location>
</feature>
<gene>
    <name evidence="3" type="ORF">FOL46_006273</name>
</gene>
<feature type="region of interest" description="Disordered" evidence="1">
    <location>
        <begin position="1095"/>
        <end position="1181"/>
    </location>
</feature>
<feature type="region of interest" description="Disordered" evidence="1">
    <location>
        <begin position="212"/>
        <end position="298"/>
    </location>
</feature>
<feature type="region of interest" description="Disordered" evidence="1">
    <location>
        <begin position="38"/>
        <end position="68"/>
    </location>
</feature>
<organism evidence="3 4">
    <name type="scientific">Perkinsus olseni</name>
    <name type="common">Perkinsus atlanticus</name>
    <dbReference type="NCBI Taxonomy" id="32597"/>
    <lineage>
        <taxon>Eukaryota</taxon>
        <taxon>Sar</taxon>
        <taxon>Alveolata</taxon>
        <taxon>Perkinsozoa</taxon>
        <taxon>Perkinsea</taxon>
        <taxon>Perkinsida</taxon>
        <taxon>Perkinsidae</taxon>
        <taxon>Perkinsus</taxon>
    </lineage>
</organism>
<feature type="compositionally biased region" description="Polar residues" evidence="1">
    <location>
        <begin position="337"/>
        <end position="354"/>
    </location>
</feature>
<feature type="domain" description="C2CD3 N-terminal C2" evidence="2">
    <location>
        <begin position="21"/>
        <end position="138"/>
    </location>
</feature>
<feature type="region of interest" description="Disordered" evidence="1">
    <location>
        <begin position="314"/>
        <end position="377"/>
    </location>
</feature>
<sequence length="1493" mass="161098">MSASAAVANVSDQSSSSTCELSLPPSVTGPVYGILSLDIHEIKQEPPQQGDKGEETEKKDPSLADDDTTPQKFRVIWWGDSSCKKASGSSSTETIQQPLLTPANIATPFDKSSVSYTIRCTPPKFLKYLNDARSVSLRRVIVSSPELPLPEQTCKLPLQPAVAEARAGGTMAVRLEGCFPLHTTHREAQTSHRKLRVKLCVLWKTNAPHQFPVVRQPSSRPLPATMANKGATSRTISPPSHTSGGTSAATPSYGNFIEANYGGHHPGPHQPSSSRQLPNTTTRPTYRPPPPVMELPAPSPTYILGPTPPYSRFIPTADGPTPSTNSGPYDGSMLFRQRTSLPDPSQIGPPQTSPLEAPQATLPTPEAVPPRMRSNEEPDACASTALQLAAVYSEPFGFLPSSGTRPSDRHWAELLAADPMFEKQAPMDEGYATSAEELEGRVGSRGHHRKQQQQSQQRRYEQQHPISSGSKRLKGQATPRSESRPRRQRKRSVDKSAKKSSAAPRKAPILPTIPDDIWVYMAVRSLTPADGGPPLPEDLIVRLKGATTATQEVHAPKDGYGYYGDEELCDLAMISNSLVVMDKSSDNGGGNQQQPRVQAAVELWQGEYQLYGVGRVALDLAPRDLAALSHNALVRMEALVDCVSGWSGAILATCQLLVDISTQRRPLEDSLNARWQQQRDHYPATVEPGVMSDREGDGEDFAEESALPSRTARLPDESAALDTAEVADDVESDRVAHADTQTLSRALTLMDEKVKYLTEGNQTTGLAGGATRASAVSDASPRQEAAISPTHCASKSTPEDNGSNVGVCGHLGDKEAAHGDDGAKGDFEEEKEPPAPECTLEQEACQHDCFSSDAPAGYPVVESTMLGDHEEEGHHPEDIQPERADASTAAPTSNDAEVPLDVDYDHDRVPYADTQTLLRVLSLMDEKVKYLTDRDQRTTTTTAPVNEALTVPDASMEAAPATPQGALDGVQPDASGQTGLVIEANSPATRHHLGEMGACDEGPEEDLKVHAELHAVESNVTDEQPAELDNDVAGDDEDTRGVSERCHGNDGDGEDDTTLRRIEELTRRIVQLEASTVTRAIPTPIGVTVDVEEDPTTCELGGPTPAASPSHTEVPSAVPDAMPSHYQSEDDGAEELKEAAVAVEQQPPSVKLQPTIEPPKGSREHRARAEEDSQGLVPPESCPPIRIMVDEEISNPNSSLQEVRRTAPPSLQRTALSALICQLSHTQVQTSRILQSVDMPAGAEVASGGSPVESSWLVEDDTLVMRDTSMSPELVLEPVVRSPREVREARTTKAPLRSDQVTAIVEHAVPVMDTEAVMQLSRLNERIAHLEVTANEVAVKYKEAESRLLRQGYPPTLGQPSHFLPAESWVPFPDLRPPSSCPVLDRDGCSHHQLAIVDSQQAAGRLGPRVHQSGATSDSGYGEGPPLLQHAVHPPVSRGLLCAAEDQHKHRTKTPATVRLQLRRSLVRDAKRVAAILRGKDRPSSTDDDDDTD</sequence>
<name>A0A7J6MXY0_PEROL</name>
<dbReference type="InterPro" id="IPR057537">
    <property type="entry name" value="C2_C2CD3_N"/>
</dbReference>
<comment type="caution">
    <text evidence="3">The sequence shown here is derived from an EMBL/GenBank/DDBJ whole genome shotgun (WGS) entry which is preliminary data.</text>
</comment>
<feature type="compositionally biased region" description="Acidic residues" evidence="1">
    <location>
        <begin position="1024"/>
        <end position="1038"/>
    </location>
</feature>
<feature type="compositionally biased region" description="Polar residues" evidence="1">
    <location>
        <begin position="230"/>
        <end position="253"/>
    </location>
</feature>
<reference evidence="3 4" key="1">
    <citation type="submission" date="2020-04" db="EMBL/GenBank/DDBJ databases">
        <title>Perkinsus olseni comparative genomics.</title>
        <authorList>
            <person name="Bogema D.R."/>
        </authorList>
    </citation>
    <scope>NUCLEOTIDE SEQUENCE [LARGE SCALE GENOMIC DNA]</scope>
    <source>
        <strain evidence="3">ATCC PRA-31</strain>
    </source>
</reference>
<feature type="compositionally biased region" description="Basic and acidic residues" evidence="1">
    <location>
        <begin position="1039"/>
        <end position="1050"/>
    </location>
</feature>
<feature type="region of interest" description="Disordered" evidence="1">
    <location>
        <begin position="1401"/>
        <end position="1432"/>
    </location>
</feature>
<evidence type="ECO:0000313" key="3">
    <source>
        <dbReference type="EMBL" id="KAF4676264.1"/>
    </source>
</evidence>
<feature type="region of interest" description="Disordered" evidence="1">
    <location>
        <begin position="762"/>
        <end position="836"/>
    </location>
</feature>
<protein>
    <recommendedName>
        <fullName evidence="2">C2CD3 N-terminal C2 domain-containing protein</fullName>
    </recommendedName>
</protein>
<feature type="region of interest" description="Disordered" evidence="1">
    <location>
        <begin position="1"/>
        <end position="26"/>
    </location>
</feature>
<feature type="region of interest" description="Disordered" evidence="1">
    <location>
        <begin position="440"/>
        <end position="508"/>
    </location>
</feature>
<dbReference type="Proteomes" id="UP000572268">
    <property type="component" value="Unassembled WGS sequence"/>
</dbReference>
<dbReference type="EMBL" id="JABANN010000004">
    <property type="protein sequence ID" value="KAF4676264.1"/>
    <property type="molecule type" value="Genomic_DNA"/>
</dbReference>
<feature type="region of interest" description="Disordered" evidence="1">
    <location>
        <begin position="1020"/>
        <end position="1056"/>
    </location>
</feature>
<accession>A0A7J6MXY0</accession>
<evidence type="ECO:0000256" key="1">
    <source>
        <dbReference type="SAM" id="MobiDB-lite"/>
    </source>
</evidence>
<dbReference type="Pfam" id="PF25339">
    <property type="entry name" value="C2_C2CD3_N"/>
    <property type="match status" value="1"/>
</dbReference>
<feature type="compositionally biased region" description="Polar residues" evidence="1">
    <location>
        <begin position="791"/>
        <end position="804"/>
    </location>
</feature>
<evidence type="ECO:0000313" key="4">
    <source>
        <dbReference type="Proteomes" id="UP000572268"/>
    </source>
</evidence>